<feature type="domain" description="DUF4329" evidence="2">
    <location>
        <begin position="1324"/>
        <end position="1434"/>
    </location>
</feature>
<accession>A0ABW7EZJ9</accession>
<feature type="chain" id="PRO_5045616551" evidence="1">
    <location>
        <begin position="33"/>
        <end position="1454"/>
    </location>
</feature>
<feature type="domain" description="DUF6531" evidence="3">
    <location>
        <begin position="125"/>
        <end position="203"/>
    </location>
</feature>
<dbReference type="InterPro" id="IPR045351">
    <property type="entry name" value="DUF6531"/>
</dbReference>
<dbReference type="InterPro" id="IPR031325">
    <property type="entry name" value="RHS_repeat"/>
</dbReference>
<sequence length="1454" mass="157557">MRSWSRLTTKGLFGTALSASLVAVLAISGKHAAASNQSTRQECTPENGVDDYRPATTPGAQQLNCVLVSGSSTKPPTPPQAIRRSGEEVGVGLGDDADSGGNAAGPAAIDSITGRNAATRGPSCGNPVLLASGNKVEFETDIAIPGRYPLMLTRTYNANASVNGMFGRSWSTPFDRRATFGSYVSGVPTLITLIRADGSPMRFSHDAPGKWVERPDRVGTQGQVRTIVQVGSQYIFTDTGGSVETYAGGGSILSSVSADGIGWYFSYENQNYDSSTRTNPTLIRVTHTSGRYFSFFWDYFPVSSWAGVYSDYKLVTKVTDSASNTFLYSYSRDGSGNLHSVTYPGNDVVSYHYRISNYLSYLYLGKSINNVRYSTFDYDEFDRAKLSEHAGGVERHTFTYGTDGLTTVTTPSGRTVQYKFDSAAQTQRVEAAATSTCPLSITSIARPSSQVVTTTSPNGVVLETVLDTAGYVRQEVRGKGTPLAQTTDYTWEGSPLRLTRVTTPLTLTEYAYDPKGRERRRSVASRSAAATAPLVTTTDYVDHANGFVATMVVDGPISGPGDSATYSYNTSGDLVSISDSIGTTTYSNFTSNGLPQNITDTNNVVTTLTYDGRNRLISSSTAGILKSWSYNVNGDITSSVGPDGTQIIWRYDAALRLVRMEMRDNFDQSYYNDAQASKHYLDFTLDNRSDVTRVETSLDRYTRPPNCTSPYGCQGYIQQSSLSSRRYIDRDSDGRVSALRGNNGEKTAFNYDAEGRQENVQELSETGALLTTDFFKDALRRPYRIQNPAGGVTIVGYDAEDQVISVADPKGGVTTYTKDGLGFVTQTSSPDTGITTTSYFPDGRVERITRADGTITTPGYYPDGRLSNLTSSRSGSSINRSFTYDNCAYGKGRLCKVVEGSEELSYAYTPWGALATQTATIQGQSFTTTWSYDGRGQLASLTYPNGFRLQYSWRDGRVRSITAYTTGGVAASALYGTPYQPFGPPIFGGINYDLDGRISQTANTNGTATVSYNRRNLIQDTGNLGLSSLTYDELGQLRTASDGTGLNATFNYDANGNRQSVIYTPGGSVTYAVAPNTNRLTAVTSSSGVRNFIYDGSGNLTQDQRNGITDCHRYDAFARLSQFERYSGTINCANPGVSAATTASYLFNGLNQRSYKQVGGVGTRFVYAPNGELLYEISTNGSQRSYVWFEGRLLQVNTNPVSHNNTHTVYSDHLGRPTQAVNWSSGMTVKWAATLRPFDRTVTTDSIGGLNIGFPGQYFDTESGLWQNWHRTYDASLGRYTQSDPIGLAGGLNTYAYVGGNPISLFDRTGLRPDVDCYATIEDAGVTAVQDINPTSIKSGKEYAGRIYQNANGTYSYTKPNPGGETWSRAGPMNANTVGDYHTHGARLSESDNYFSTGLNSDISNIAFNARGRPGYMGFLGAPNGSIRAYDPWKAREYKVTKKPGGPIACGCGK</sequence>
<dbReference type="RefSeq" id="WP_394477562.1">
    <property type="nucleotide sequence ID" value="NZ_JBIGHV010000003.1"/>
</dbReference>
<dbReference type="EMBL" id="JBIGHV010000003">
    <property type="protein sequence ID" value="MFG6429799.1"/>
    <property type="molecule type" value="Genomic_DNA"/>
</dbReference>
<gene>
    <name evidence="4" type="ORF">ACG00Y_07760</name>
</gene>
<dbReference type="Pfam" id="PF20148">
    <property type="entry name" value="DUF6531"/>
    <property type="match status" value="1"/>
</dbReference>
<dbReference type="InterPro" id="IPR050708">
    <property type="entry name" value="T6SS_VgrG/RHS"/>
</dbReference>
<dbReference type="NCBIfam" id="TIGR03696">
    <property type="entry name" value="Rhs_assc_core"/>
    <property type="match status" value="1"/>
</dbReference>
<evidence type="ECO:0000313" key="4">
    <source>
        <dbReference type="EMBL" id="MFG6429799.1"/>
    </source>
</evidence>
<feature type="signal peptide" evidence="1">
    <location>
        <begin position="1"/>
        <end position="32"/>
    </location>
</feature>
<dbReference type="Gene3D" id="2.180.10.10">
    <property type="entry name" value="RHS repeat-associated core"/>
    <property type="match status" value="4"/>
</dbReference>
<evidence type="ECO:0000259" key="3">
    <source>
        <dbReference type="Pfam" id="PF20148"/>
    </source>
</evidence>
<dbReference type="PANTHER" id="PTHR32305">
    <property type="match status" value="1"/>
</dbReference>
<dbReference type="PANTHER" id="PTHR32305:SF15">
    <property type="entry name" value="PROTEIN RHSA-RELATED"/>
    <property type="match status" value="1"/>
</dbReference>
<dbReference type="Pfam" id="PF14220">
    <property type="entry name" value="DUF4329"/>
    <property type="match status" value="1"/>
</dbReference>
<name>A0ABW7EZJ9_9BURK</name>
<dbReference type="InterPro" id="IPR022385">
    <property type="entry name" value="Rhs_assc_core"/>
</dbReference>
<evidence type="ECO:0000313" key="5">
    <source>
        <dbReference type="Proteomes" id="UP001606210"/>
    </source>
</evidence>
<reference evidence="4 5" key="1">
    <citation type="submission" date="2024-08" db="EMBL/GenBank/DDBJ databases">
        <authorList>
            <person name="Lu H."/>
        </authorList>
    </citation>
    <scope>NUCLEOTIDE SEQUENCE [LARGE SCALE GENOMIC DNA]</scope>
    <source>
        <strain evidence="4 5">LYH14W</strain>
    </source>
</reference>
<evidence type="ECO:0000256" key="1">
    <source>
        <dbReference type="SAM" id="SignalP"/>
    </source>
</evidence>
<comment type="caution">
    <text evidence="4">The sequence shown here is derived from an EMBL/GenBank/DDBJ whole genome shotgun (WGS) entry which is preliminary data.</text>
</comment>
<dbReference type="Pfam" id="PF05593">
    <property type="entry name" value="RHS_repeat"/>
    <property type="match status" value="1"/>
</dbReference>
<evidence type="ECO:0000259" key="2">
    <source>
        <dbReference type="Pfam" id="PF14220"/>
    </source>
</evidence>
<protein>
    <submittedName>
        <fullName evidence="4">RHS repeat-associated core domain-containing protein</fullName>
    </submittedName>
</protein>
<dbReference type="Proteomes" id="UP001606210">
    <property type="component" value="Unassembled WGS sequence"/>
</dbReference>
<proteinExistence type="predicted"/>
<organism evidence="4 5">
    <name type="scientific">Pelomonas parva</name>
    <dbReference type="NCBI Taxonomy" id="3299032"/>
    <lineage>
        <taxon>Bacteria</taxon>
        <taxon>Pseudomonadati</taxon>
        <taxon>Pseudomonadota</taxon>
        <taxon>Betaproteobacteria</taxon>
        <taxon>Burkholderiales</taxon>
        <taxon>Sphaerotilaceae</taxon>
        <taxon>Roseateles</taxon>
    </lineage>
</organism>
<dbReference type="InterPro" id="IPR025479">
    <property type="entry name" value="DUF4329"/>
</dbReference>
<keyword evidence="1" id="KW-0732">Signal</keyword>
<keyword evidence="5" id="KW-1185">Reference proteome</keyword>
<dbReference type="PRINTS" id="PR00394">
    <property type="entry name" value="RHSPROTEIN"/>
</dbReference>